<keyword evidence="6 9" id="KW-1133">Transmembrane helix</keyword>
<feature type="transmembrane region" description="Helical" evidence="9">
    <location>
        <begin position="20"/>
        <end position="50"/>
    </location>
</feature>
<keyword evidence="8 9" id="KW-0012">Acyltransferase</keyword>
<dbReference type="GO" id="GO:0042158">
    <property type="term" value="P:lipoprotein biosynthetic process"/>
    <property type="evidence" value="ECO:0007669"/>
    <property type="project" value="UniProtKB-UniRule"/>
</dbReference>
<organism evidence="11 12">
    <name type="scientific">Novispirillum itersonii</name>
    <name type="common">Aquaspirillum itersonii</name>
    <dbReference type="NCBI Taxonomy" id="189"/>
    <lineage>
        <taxon>Bacteria</taxon>
        <taxon>Pseudomonadati</taxon>
        <taxon>Pseudomonadota</taxon>
        <taxon>Alphaproteobacteria</taxon>
        <taxon>Rhodospirillales</taxon>
        <taxon>Novispirillaceae</taxon>
        <taxon>Novispirillum</taxon>
    </lineage>
</organism>
<dbReference type="PANTHER" id="PTHR38686">
    <property type="entry name" value="APOLIPOPROTEIN N-ACYLTRANSFERASE"/>
    <property type="match status" value="1"/>
</dbReference>
<dbReference type="Pfam" id="PF00795">
    <property type="entry name" value="CN_hydrolase"/>
    <property type="match status" value="1"/>
</dbReference>
<evidence type="ECO:0000256" key="7">
    <source>
        <dbReference type="ARBA" id="ARBA00023136"/>
    </source>
</evidence>
<evidence type="ECO:0000256" key="5">
    <source>
        <dbReference type="ARBA" id="ARBA00022692"/>
    </source>
</evidence>
<accession>A0A7W9ZD02</accession>
<evidence type="ECO:0000256" key="2">
    <source>
        <dbReference type="ARBA" id="ARBA00010065"/>
    </source>
</evidence>
<evidence type="ECO:0000256" key="8">
    <source>
        <dbReference type="ARBA" id="ARBA00023315"/>
    </source>
</evidence>
<evidence type="ECO:0000256" key="3">
    <source>
        <dbReference type="ARBA" id="ARBA00022475"/>
    </source>
</evidence>
<dbReference type="EMBL" id="JACIIX010000001">
    <property type="protein sequence ID" value="MBB6209228.1"/>
    <property type="molecule type" value="Genomic_DNA"/>
</dbReference>
<feature type="transmembrane region" description="Helical" evidence="9">
    <location>
        <begin position="125"/>
        <end position="146"/>
    </location>
</feature>
<feature type="transmembrane region" description="Helical" evidence="9">
    <location>
        <begin position="166"/>
        <end position="187"/>
    </location>
</feature>
<evidence type="ECO:0000256" key="1">
    <source>
        <dbReference type="ARBA" id="ARBA00004651"/>
    </source>
</evidence>
<dbReference type="GO" id="GO:0005886">
    <property type="term" value="C:plasma membrane"/>
    <property type="evidence" value="ECO:0007669"/>
    <property type="project" value="UniProtKB-SubCell"/>
</dbReference>
<evidence type="ECO:0000259" key="10">
    <source>
        <dbReference type="PROSITE" id="PS50263"/>
    </source>
</evidence>
<feature type="transmembrane region" description="Helical" evidence="9">
    <location>
        <begin position="194"/>
        <end position="213"/>
    </location>
</feature>
<dbReference type="InterPro" id="IPR003010">
    <property type="entry name" value="C-N_Hydrolase"/>
</dbReference>
<comment type="subcellular location">
    <subcellularLocation>
        <location evidence="1 9">Cell membrane</location>
        <topology evidence="1 9">Multi-pass membrane protein</topology>
    </subcellularLocation>
</comment>
<dbReference type="CDD" id="cd07571">
    <property type="entry name" value="ALP_N-acyl_transferase"/>
    <property type="match status" value="1"/>
</dbReference>
<evidence type="ECO:0000256" key="4">
    <source>
        <dbReference type="ARBA" id="ARBA00022679"/>
    </source>
</evidence>
<gene>
    <name evidence="9" type="primary">lnt</name>
    <name evidence="11" type="ORF">FHS48_000609</name>
</gene>
<keyword evidence="5 9" id="KW-0812">Transmembrane</keyword>
<feature type="transmembrane region" description="Helical" evidence="9">
    <location>
        <begin position="490"/>
        <end position="509"/>
    </location>
</feature>
<proteinExistence type="inferred from homology"/>
<comment type="similarity">
    <text evidence="2 9">Belongs to the CN hydrolase family. Apolipoprotein N-acyltransferase subfamily.</text>
</comment>
<comment type="function">
    <text evidence="9">Catalyzes the phospholipid dependent N-acylation of the N-terminal cysteine of apolipoprotein, the last step in lipoprotein maturation.</text>
</comment>
<comment type="caution">
    <text evidence="11">The sequence shown here is derived from an EMBL/GenBank/DDBJ whole genome shotgun (WGS) entry which is preliminary data.</text>
</comment>
<feature type="transmembrane region" description="Helical" evidence="9">
    <location>
        <begin position="94"/>
        <end position="113"/>
    </location>
</feature>
<dbReference type="EC" id="2.3.1.269" evidence="9"/>
<dbReference type="InterPro" id="IPR036526">
    <property type="entry name" value="C-N_Hydrolase_sf"/>
</dbReference>
<dbReference type="NCBIfam" id="TIGR00546">
    <property type="entry name" value="lnt"/>
    <property type="match status" value="1"/>
</dbReference>
<evidence type="ECO:0000313" key="11">
    <source>
        <dbReference type="EMBL" id="MBB6209228.1"/>
    </source>
</evidence>
<keyword evidence="11" id="KW-0449">Lipoprotein</keyword>
<keyword evidence="7 9" id="KW-0472">Membrane</keyword>
<keyword evidence="12" id="KW-1185">Reference proteome</keyword>
<dbReference type="AlphaFoldDB" id="A0A7W9ZD02"/>
<dbReference type="Pfam" id="PF20154">
    <property type="entry name" value="LNT_N"/>
    <property type="match status" value="1"/>
</dbReference>
<keyword evidence="3 9" id="KW-1003">Cell membrane</keyword>
<dbReference type="Proteomes" id="UP000544872">
    <property type="component" value="Unassembled WGS sequence"/>
</dbReference>
<evidence type="ECO:0000256" key="9">
    <source>
        <dbReference type="HAMAP-Rule" id="MF_01148"/>
    </source>
</evidence>
<dbReference type="GO" id="GO:0016410">
    <property type="term" value="F:N-acyltransferase activity"/>
    <property type="evidence" value="ECO:0007669"/>
    <property type="project" value="UniProtKB-UniRule"/>
</dbReference>
<reference evidence="11 12" key="1">
    <citation type="submission" date="2020-08" db="EMBL/GenBank/DDBJ databases">
        <title>Genomic Encyclopedia of Type Strains, Phase IV (KMG-IV): sequencing the most valuable type-strain genomes for metagenomic binning, comparative biology and taxonomic classification.</title>
        <authorList>
            <person name="Goeker M."/>
        </authorList>
    </citation>
    <scope>NUCLEOTIDE SEQUENCE [LARGE SCALE GENOMIC DNA]</scope>
    <source>
        <strain evidence="11 12">DSM 11590</strain>
    </source>
</reference>
<dbReference type="HAMAP" id="MF_01148">
    <property type="entry name" value="Lnt"/>
    <property type="match status" value="1"/>
</dbReference>
<dbReference type="UniPathway" id="UPA00666"/>
<evidence type="ECO:0000313" key="12">
    <source>
        <dbReference type="Proteomes" id="UP000544872"/>
    </source>
</evidence>
<feature type="transmembrane region" description="Helical" evidence="9">
    <location>
        <begin position="62"/>
        <end position="82"/>
    </location>
</feature>
<dbReference type="Gene3D" id="3.60.110.10">
    <property type="entry name" value="Carbon-nitrogen hydrolase"/>
    <property type="match status" value="1"/>
</dbReference>
<dbReference type="PANTHER" id="PTHR38686:SF1">
    <property type="entry name" value="APOLIPOPROTEIN N-ACYLTRANSFERASE"/>
    <property type="match status" value="1"/>
</dbReference>
<dbReference type="InterPro" id="IPR045378">
    <property type="entry name" value="LNT_N"/>
</dbReference>
<dbReference type="RefSeq" id="WP_184261283.1">
    <property type="nucleotide sequence ID" value="NZ_JACIIX010000001.1"/>
</dbReference>
<feature type="domain" description="CN hydrolase" evidence="10">
    <location>
        <begin position="229"/>
        <end position="480"/>
    </location>
</feature>
<sequence>MSLIPFADRLRSLTGGRRLAVAIGAGAASVLALPPLFVLPVLLLTIPLWLTLLDGAERRRSAFWISWGFGFGYFAAGLYWIAHALLMDAARFGWMVPFAIGGLSAVLAVYIGLTGLSVHVLRLRGAARVFAVAGAWTLMEILRGILLTGFPWNPLGSVWAAVPPVLQLASLTGVFGLSLLTVLVAASPVCGRKGVAVAAAGLSAVALLGWLRLPSGPSPVVDGVRLRLVQPNIPQTLKWDASAREDNLRQYLALSQLPALDRPPTHILWGETAVPYALDGQNDGMLRQIIAAPLAVHQPGNPQAGVIVGAIRATPAGQEPFRIWNSMVALDPSGTVTGTYDKAHLVPFGEYVPYKSVLPLPKVTVGATDYSAGPGPATVSLPGLPPVGPLICYEVIFPGAVADPVNRPQWLLNPTNDGWYGYSTGPFQHLDTAVLRAVEEGLPVVRVANTGVSAVIDAYGRTTARIGLEVAGYTDADLPQAVAPTLFSRIGVWSSVALGFLSLLVGLLLQRKCVRPDAG</sequence>
<keyword evidence="4 9" id="KW-0808">Transferase</keyword>
<evidence type="ECO:0000256" key="6">
    <source>
        <dbReference type="ARBA" id="ARBA00022989"/>
    </source>
</evidence>
<comment type="pathway">
    <text evidence="9">Protein modification; lipoprotein biosynthesis (N-acyl transfer).</text>
</comment>
<dbReference type="SUPFAM" id="SSF56317">
    <property type="entry name" value="Carbon-nitrogen hydrolase"/>
    <property type="match status" value="1"/>
</dbReference>
<name>A0A7W9ZD02_NOVIT</name>
<protein>
    <recommendedName>
        <fullName evidence="9">Apolipoprotein N-acyltransferase</fullName>
        <shortName evidence="9">ALP N-acyltransferase</shortName>
        <ecNumber evidence="9">2.3.1.269</ecNumber>
    </recommendedName>
</protein>
<dbReference type="InterPro" id="IPR004563">
    <property type="entry name" value="Apolipo_AcylTrfase"/>
</dbReference>
<dbReference type="PROSITE" id="PS50263">
    <property type="entry name" value="CN_HYDROLASE"/>
    <property type="match status" value="1"/>
</dbReference>
<comment type="catalytic activity">
    <reaction evidence="9">
        <text>N-terminal S-1,2-diacyl-sn-glyceryl-L-cysteinyl-[lipoprotein] + a glycerophospholipid = N-acyl-S-1,2-diacyl-sn-glyceryl-L-cysteinyl-[lipoprotein] + a 2-acyl-sn-glycero-3-phospholipid + H(+)</text>
        <dbReference type="Rhea" id="RHEA:48228"/>
        <dbReference type="Rhea" id="RHEA-COMP:14681"/>
        <dbReference type="Rhea" id="RHEA-COMP:14684"/>
        <dbReference type="ChEBI" id="CHEBI:15378"/>
        <dbReference type="ChEBI" id="CHEBI:136912"/>
        <dbReference type="ChEBI" id="CHEBI:140656"/>
        <dbReference type="ChEBI" id="CHEBI:140657"/>
        <dbReference type="ChEBI" id="CHEBI:140660"/>
        <dbReference type="EC" id="2.3.1.269"/>
    </reaction>
</comment>